<keyword evidence="2" id="KW-1185">Reference proteome</keyword>
<dbReference type="Proteomes" id="UP000887013">
    <property type="component" value="Unassembled WGS sequence"/>
</dbReference>
<sequence>MVPPVRWMFLGDTADIVHFSPRAGHLSFTVWVMDESKCGLNILDPLLGDEETRSTWAGLSPPGITLLAGENLDSLT</sequence>
<protein>
    <submittedName>
        <fullName evidence="1">Uncharacterized protein</fullName>
    </submittedName>
</protein>
<organism evidence="1 2">
    <name type="scientific">Nephila pilipes</name>
    <name type="common">Giant wood spider</name>
    <name type="synonym">Nephila maculata</name>
    <dbReference type="NCBI Taxonomy" id="299642"/>
    <lineage>
        <taxon>Eukaryota</taxon>
        <taxon>Metazoa</taxon>
        <taxon>Ecdysozoa</taxon>
        <taxon>Arthropoda</taxon>
        <taxon>Chelicerata</taxon>
        <taxon>Arachnida</taxon>
        <taxon>Araneae</taxon>
        <taxon>Araneomorphae</taxon>
        <taxon>Entelegynae</taxon>
        <taxon>Araneoidea</taxon>
        <taxon>Nephilidae</taxon>
        <taxon>Nephila</taxon>
    </lineage>
</organism>
<evidence type="ECO:0000313" key="2">
    <source>
        <dbReference type="Proteomes" id="UP000887013"/>
    </source>
</evidence>
<accession>A0A8X6PE49</accession>
<dbReference type="EMBL" id="BMAW01067444">
    <property type="protein sequence ID" value="GFT59815.1"/>
    <property type="molecule type" value="Genomic_DNA"/>
</dbReference>
<gene>
    <name evidence="1" type="ORF">NPIL_558461</name>
</gene>
<proteinExistence type="predicted"/>
<dbReference type="AlphaFoldDB" id="A0A8X6PE49"/>
<name>A0A8X6PE49_NEPPI</name>
<reference evidence="1" key="1">
    <citation type="submission" date="2020-08" db="EMBL/GenBank/DDBJ databases">
        <title>Multicomponent nature underlies the extraordinary mechanical properties of spider dragline silk.</title>
        <authorList>
            <person name="Kono N."/>
            <person name="Nakamura H."/>
            <person name="Mori M."/>
            <person name="Yoshida Y."/>
            <person name="Ohtoshi R."/>
            <person name="Malay A.D."/>
            <person name="Moran D.A.P."/>
            <person name="Tomita M."/>
            <person name="Numata K."/>
            <person name="Arakawa K."/>
        </authorList>
    </citation>
    <scope>NUCLEOTIDE SEQUENCE</scope>
</reference>
<comment type="caution">
    <text evidence="1">The sequence shown here is derived from an EMBL/GenBank/DDBJ whole genome shotgun (WGS) entry which is preliminary data.</text>
</comment>
<evidence type="ECO:0000313" key="1">
    <source>
        <dbReference type="EMBL" id="GFT59815.1"/>
    </source>
</evidence>